<dbReference type="FunFam" id="3.40.190.290:FF:000001">
    <property type="entry name" value="Transcriptional regulator, LysR family"/>
    <property type="match status" value="1"/>
</dbReference>
<evidence type="ECO:0000313" key="7">
    <source>
        <dbReference type="EMBL" id="SGZ16795.1"/>
    </source>
</evidence>
<protein>
    <submittedName>
        <fullName evidence="7">Transcriptional regulator, LysR family protein</fullName>
    </submittedName>
</protein>
<reference evidence="6 8" key="1">
    <citation type="submission" date="2016-11" db="EMBL/GenBank/DDBJ databases">
        <authorList>
            <person name="Klemetsen T."/>
        </authorList>
    </citation>
    <scope>NUCLEOTIDE SEQUENCE [LARGE SCALE GENOMIC DNA]</scope>
    <source>
        <strain evidence="6">MT 2528</strain>
    </source>
</reference>
<evidence type="ECO:0000256" key="4">
    <source>
        <dbReference type="ARBA" id="ARBA00023163"/>
    </source>
</evidence>
<gene>
    <name evidence="6" type="ORF">MT2528_4737</name>
    <name evidence="7" type="ORF">NVI5450_4398</name>
</gene>
<dbReference type="InterPro" id="IPR058163">
    <property type="entry name" value="LysR-type_TF_proteobact-type"/>
</dbReference>
<keyword evidence="2" id="KW-0805">Transcription regulation</keyword>
<keyword evidence="8" id="KW-1185">Reference proteome</keyword>
<dbReference type="SUPFAM" id="SSF53850">
    <property type="entry name" value="Periplasmic binding protein-like II"/>
    <property type="match status" value="1"/>
</dbReference>
<dbReference type="KEGG" id="mvs:MVIS_1096"/>
<dbReference type="GO" id="GO:0006351">
    <property type="term" value="P:DNA-templated transcription"/>
    <property type="evidence" value="ECO:0007669"/>
    <property type="project" value="TreeGrafter"/>
</dbReference>
<evidence type="ECO:0000259" key="5">
    <source>
        <dbReference type="PROSITE" id="PS50931"/>
    </source>
</evidence>
<dbReference type="Pfam" id="PF03466">
    <property type="entry name" value="LysR_substrate"/>
    <property type="match status" value="1"/>
</dbReference>
<dbReference type="Gene3D" id="1.10.10.10">
    <property type="entry name" value="Winged helix-like DNA-binding domain superfamily/Winged helix DNA-binding domain"/>
    <property type="match status" value="1"/>
</dbReference>
<dbReference type="InterPro" id="IPR036388">
    <property type="entry name" value="WH-like_DNA-bd_sf"/>
</dbReference>
<dbReference type="GO" id="GO:0003700">
    <property type="term" value="F:DNA-binding transcription factor activity"/>
    <property type="evidence" value="ECO:0007669"/>
    <property type="project" value="InterPro"/>
</dbReference>
<dbReference type="PROSITE" id="PS50931">
    <property type="entry name" value="HTH_LYSR"/>
    <property type="match status" value="1"/>
</dbReference>
<dbReference type="InterPro" id="IPR036390">
    <property type="entry name" value="WH_DNA-bd_sf"/>
</dbReference>
<organism evidence="7 9">
    <name type="scientific">Moritella viscosa</name>
    <dbReference type="NCBI Taxonomy" id="80854"/>
    <lineage>
        <taxon>Bacteria</taxon>
        <taxon>Pseudomonadati</taxon>
        <taxon>Pseudomonadota</taxon>
        <taxon>Gammaproteobacteria</taxon>
        <taxon>Alteromonadales</taxon>
        <taxon>Moritellaceae</taxon>
        <taxon>Moritella</taxon>
    </lineage>
</organism>
<dbReference type="GeneID" id="61298181"/>
<evidence type="ECO:0000256" key="1">
    <source>
        <dbReference type="ARBA" id="ARBA00009437"/>
    </source>
</evidence>
<name>A0A090IGT4_9GAMM</name>
<dbReference type="Proteomes" id="UP000182660">
    <property type="component" value="Unassembled WGS sequence"/>
</dbReference>
<accession>A0A090IGT4</accession>
<sequence>MKEFLQHRAYQIVFFNALATSGSLTKAAEMLKVSVSHVSKQLHSLEEDLGVQLINRSTRTRTLTEEGKRYAEYSAQIVSLIQEADTLVTDTRDEISGHIRLALSRSFATLHIIPALDKLQKKYPQLTLDVSLFDHKVDMLAEDIDLWVTTYEDISEGYVAQRIADTRFLLLAAPEYLKAYGTPQHPDELTQYNCVTYHSKSRSCNHWSFAREDEEFSISVSGNYRVNLAEAVRDALIAGKGVGYLASYLLTDELETGKLVQLLPDWRANQKMPAYAVYPRNKHLPARVRTAIHFLKDTIGHPPYWDKALAKWAKF</sequence>
<evidence type="ECO:0000313" key="6">
    <source>
        <dbReference type="EMBL" id="SGZ04055.1"/>
    </source>
</evidence>
<evidence type="ECO:0000256" key="2">
    <source>
        <dbReference type="ARBA" id="ARBA00023015"/>
    </source>
</evidence>
<dbReference type="OrthoDB" id="9786526at2"/>
<dbReference type="Pfam" id="PF00126">
    <property type="entry name" value="HTH_1"/>
    <property type="match status" value="1"/>
</dbReference>
<dbReference type="EMBL" id="FPLD01000131">
    <property type="protein sequence ID" value="SGZ16795.1"/>
    <property type="molecule type" value="Genomic_DNA"/>
</dbReference>
<dbReference type="EMBL" id="FPLJ01000145">
    <property type="protein sequence ID" value="SGZ04055.1"/>
    <property type="molecule type" value="Genomic_DNA"/>
</dbReference>
<feature type="domain" description="HTH lysR-type" evidence="5">
    <location>
        <begin position="15"/>
        <end position="64"/>
    </location>
</feature>
<evidence type="ECO:0000313" key="9">
    <source>
        <dbReference type="Proteomes" id="UP000183794"/>
    </source>
</evidence>
<dbReference type="CDD" id="cd08422">
    <property type="entry name" value="PBP2_CrgA_like"/>
    <property type="match status" value="1"/>
</dbReference>
<comment type="similarity">
    <text evidence="1">Belongs to the LysR transcriptional regulatory family.</text>
</comment>
<dbReference type="SUPFAM" id="SSF46785">
    <property type="entry name" value="Winged helix' DNA-binding domain"/>
    <property type="match status" value="1"/>
</dbReference>
<reference evidence="7 9" key="2">
    <citation type="submission" date="2016-11" db="EMBL/GenBank/DDBJ databases">
        <authorList>
            <person name="Jaros S."/>
            <person name="Januszkiewicz K."/>
            <person name="Wedrychowicz H."/>
        </authorList>
    </citation>
    <scope>NUCLEOTIDE SEQUENCE [LARGE SCALE GENOMIC DNA]</scope>
    <source>
        <strain evidence="7">NVI 5450</strain>
    </source>
</reference>
<dbReference type="GO" id="GO:0043565">
    <property type="term" value="F:sequence-specific DNA binding"/>
    <property type="evidence" value="ECO:0007669"/>
    <property type="project" value="TreeGrafter"/>
</dbReference>
<keyword evidence="3" id="KW-0238">DNA-binding</keyword>
<dbReference type="Proteomes" id="UP000183794">
    <property type="component" value="Unassembled WGS sequence"/>
</dbReference>
<keyword evidence="4" id="KW-0804">Transcription</keyword>
<evidence type="ECO:0000256" key="3">
    <source>
        <dbReference type="ARBA" id="ARBA00023125"/>
    </source>
</evidence>
<dbReference type="RefSeq" id="WP_045109469.1">
    <property type="nucleotide sequence ID" value="NZ_CAWQZC010000047.1"/>
</dbReference>
<proteinExistence type="inferred from homology"/>
<dbReference type="FunFam" id="1.10.10.10:FF:000001">
    <property type="entry name" value="LysR family transcriptional regulator"/>
    <property type="match status" value="1"/>
</dbReference>
<dbReference type="AlphaFoldDB" id="A0A090IGT4"/>
<dbReference type="InterPro" id="IPR000847">
    <property type="entry name" value="LysR_HTH_N"/>
</dbReference>
<dbReference type="PANTHER" id="PTHR30537:SF14">
    <property type="entry name" value="TRANSCRIPTIONAL REGULATOR LYSR FAMILY"/>
    <property type="match status" value="1"/>
</dbReference>
<dbReference type="InterPro" id="IPR005119">
    <property type="entry name" value="LysR_subst-bd"/>
</dbReference>
<dbReference type="Gene3D" id="3.40.190.290">
    <property type="match status" value="1"/>
</dbReference>
<evidence type="ECO:0000313" key="8">
    <source>
        <dbReference type="Proteomes" id="UP000182660"/>
    </source>
</evidence>
<dbReference type="HOGENOM" id="CLU_039613_16_2_6"/>
<dbReference type="PATRIC" id="fig|80854.5.peg.1160"/>
<dbReference type="STRING" id="80854.MVIS_1096"/>
<dbReference type="PANTHER" id="PTHR30537">
    <property type="entry name" value="HTH-TYPE TRANSCRIPTIONAL REGULATOR"/>
    <property type="match status" value="1"/>
</dbReference>